<dbReference type="Pfam" id="PF07310">
    <property type="entry name" value="PAS_5"/>
    <property type="match status" value="1"/>
</dbReference>
<evidence type="ECO:0000313" key="2">
    <source>
        <dbReference type="EMBL" id="AWI83533.1"/>
    </source>
</evidence>
<reference evidence="2 3" key="1">
    <citation type="submission" date="2017-06" db="EMBL/GenBank/DDBJ databases">
        <title>Yangia sp. YSBP01 complete genome sequence.</title>
        <authorList>
            <person name="Woo J.-H."/>
            <person name="Kim H.-S."/>
        </authorList>
    </citation>
    <scope>NUCLEOTIDE SEQUENCE [LARGE SCALE GENOMIC DNA]</scope>
    <source>
        <strain evidence="2 3">YSBP01</strain>
    </source>
</reference>
<protein>
    <submittedName>
        <fullName evidence="2">Diguanylate cyclase</fullName>
    </submittedName>
</protein>
<accession>A0A2U8HCN1</accession>
<name>A0A2U8HCN1_9RHOB</name>
<gene>
    <name evidence="2" type="ORF">CEW88_07485</name>
</gene>
<feature type="region of interest" description="Disordered" evidence="1">
    <location>
        <begin position="177"/>
        <end position="248"/>
    </location>
</feature>
<dbReference type="KEGG" id="ypac:CEW88_07485"/>
<feature type="compositionally biased region" description="Basic and acidic residues" evidence="1">
    <location>
        <begin position="228"/>
        <end position="237"/>
    </location>
</feature>
<dbReference type="Proteomes" id="UP000244915">
    <property type="component" value="Chromosome 1"/>
</dbReference>
<organism evidence="2 3">
    <name type="scientific">Alloyangia pacifica</name>
    <dbReference type="NCBI Taxonomy" id="311180"/>
    <lineage>
        <taxon>Bacteria</taxon>
        <taxon>Pseudomonadati</taxon>
        <taxon>Pseudomonadota</taxon>
        <taxon>Alphaproteobacteria</taxon>
        <taxon>Rhodobacterales</taxon>
        <taxon>Roseobacteraceae</taxon>
        <taxon>Alloyangia</taxon>
    </lineage>
</organism>
<dbReference type="EMBL" id="CP022189">
    <property type="protein sequence ID" value="AWI83533.1"/>
    <property type="molecule type" value="Genomic_DNA"/>
</dbReference>
<feature type="compositionally biased region" description="Pro residues" evidence="1">
    <location>
        <begin position="189"/>
        <end position="203"/>
    </location>
</feature>
<dbReference type="OrthoDB" id="8478628at2"/>
<sequence length="248" mass="27071">MFGLGGSGEGVVSMTEREQERRLAPLRQIESYWRNLLGDEGQIPLRSQIDPRNIEEALEYAFLGERIAPMLAKVRVAGTHLNDLMGLDMAGMPLSTLIAPEDREQLGAAVSKLFSDGLVIRLHLVAEEGFGKGRLSGDMLLLPLRSDLGDMSRMIGALVTHGRIGRTPRRFRIESISMQAPRQGEAVPAPAPSEKPDPAPRPVYKPALKPAAAPRGLAEGATPFRGAPPKETKDKRPPYLRLIISNDD</sequence>
<dbReference type="AlphaFoldDB" id="A0A2U8HCN1"/>
<evidence type="ECO:0000313" key="3">
    <source>
        <dbReference type="Proteomes" id="UP000244915"/>
    </source>
</evidence>
<proteinExistence type="predicted"/>
<evidence type="ECO:0000256" key="1">
    <source>
        <dbReference type="SAM" id="MobiDB-lite"/>
    </source>
</evidence>
<dbReference type="InterPro" id="IPR009922">
    <property type="entry name" value="DUF1457"/>
</dbReference>